<feature type="domain" description="ABC3 transporter permease C-terminal" evidence="7">
    <location>
        <begin position="62"/>
        <end position="171"/>
    </location>
</feature>
<keyword evidence="6" id="KW-0813">Transport</keyword>
<dbReference type="Pfam" id="PF02687">
    <property type="entry name" value="FtsX"/>
    <property type="match status" value="1"/>
</dbReference>
<dbReference type="PIRSF" id="PIRSF018968">
    <property type="entry name" value="ABC_permease_BceB"/>
    <property type="match status" value="1"/>
</dbReference>
<keyword evidence="3 6" id="KW-0812">Transmembrane</keyword>
<feature type="transmembrane region" description="Helical" evidence="6">
    <location>
        <begin position="594"/>
        <end position="619"/>
    </location>
</feature>
<reference evidence="9" key="1">
    <citation type="submission" date="2017-04" db="EMBL/GenBank/DDBJ databases">
        <title>Function of individual gut microbiota members based on whole genome sequencing of pure cultures obtained from chicken caecum.</title>
        <authorList>
            <person name="Medvecky M."/>
            <person name="Cejkova D."/>
            <person name="Polansky O."/>
            <person name="Karasova D."/>
            <person name="Kubasova T."/>
            <person name="Cizek A."/>
            <person name="Rychlik I."/>
        </authorList>
    </citation>
    <scope>NUCLEOTIDE SEQUENCE [LARGE SCALE GENOMIC DNA]</scope>
    <source>
        <strain evidence="9">An149</strain>
    </source>
</reference>
<evidence type="ECO:0000256" key="4">
    <source>
        <dbReference type="ARBA" id="ARBA00022989"/>
    </source>
</evidence>
<evidence type="ECO:0000256" key="3">
    <source>
        <dbReference type="ARBA" id="ARBA00022692"/>
    </source>
</evidence>
<organism evidence="8 9">
    <name type="scientific">Thomasclavelia spiroformis</name>
    <dbReference type="NCBI Taxonomy" id="29348"/>
    <lineage>
        <taxon>Bacteria</taxon>
        <taxon>Bacillati</taxon>
        <taxon>Bacillota</taxon>
        <taxon>Erysipelotrichia</taxon>
        <taxon>Erysipelotrichales</taxon>
        <taxon>Coprobacillaceae</taxon>
        <taxon>Thomasclavelia</taxon>
    </lineage>
</organism>
<dbReference type="Proteomes" id="UP000196258">
    <property type="component" value="Unassembled WGS sequence"/>
</dbReference>
<dbReference type="RefSeq" id="WP_087257727.1">
    <property type="nucleotide sequence ID" value="NZ_NFLB01000014.1"/>
</dbReference>
<comment type="similarity">
    <text evidence="6">Belongs to the ABC-4 integral membrane protein family.</text>
</comment>
<keyword evidence="4 6" id="KW-1133">Transmembrane helix</keyword>
<evidence type="ECO:0000256" key="6">
    <source>
        <dbReference type="PIRNR" id="PIRNR018968"/>
    </source>
</evidence>
<feature type="transmembrane region" description="Helical" evidence="6">
    <location>
        <begin position="21"/>
        <end position="39"/>
    </location>
</feature>
<evidence type="ECO:0000259" key="7">
    <source>
        <dbReference type="Pfam" id="PF02687"/>
    </source>
</evidence>
<evidence type="ECO:0000256" key="2">
    <source>
        <dbReference type="ARBA" id="ARBA00022475"/>
    </source>
</evidence>
<dbReference type="AlphaFoldDB" id="A0A1Y4QFU2"/>
<protein>
    <recommendedName>
        <fullName evidence="7">ABC3 transporter permease C-terminal domain-containing protein</fullName>
    </recommendedName>
</protein>
<evidence type="ECO:0000313" key="9">
    <source>
        <dbReference type="Proteomes" id="UP000196258"/>
    </source>
</evidence>
<dbReference type="InterPro" id="IPR003838">
    <property type="entry name" value="ABC3_permease_C"/>
</dbReference>
<feature type="transmembrane region" description="Helical" evidence="6">
    <location>
        <begin position="559"/>
        <end position="582"/>
    </location>
</feature>
<evidence type="ECO:0000256" key="5">
    <source>
        <dbReference type="ARBA" id="ARBA00023136"/>
    </source>
</evidence>
<gene>
    <name evidence="8" type="ORF">B5E91_11400</name>
</gene>
<feature type="transmembrane region" description="Helical" evidence="6">
    <location>
        <begin position="59"/>
        <end position="82"/>
    </location>
</feature>
<proteinExistence type="inferred from homology"/>
<dbReference type="PANTHER" id="PTHR46795">
    <property type="entry name" value="ABC TRANSPORTER PERMEASE-RELATED-RELATED"/>
    <property type="match status" value="1"/>
</dbReference>
<keyword evidence="2 6" id="KW-1003">Cell membrane</keyword>
<evidence type="ECO:0000313" key="8">
    <source>
        <dbReference type="EMBL" id="OUQ04116.1"/>
    </source>
</evidence>
<dbReference type="GO" id="GO:0055085">
    <property type="term" value="P:transmembrane transport"/>
    <property type="evidence" value="ECO:0007669"/>
    <property type="project" value="UniProtKB-UniRule"/>
</dbReference>
<accession>A0A1Y4QFU2</accession>
<feature type="transmembrane region" description="Helical" evidence="6">
    <location>
        <begin position="288"/>
        <end position="308"/>
    </location>
</feature>
<feature type="transmembrane region" description="Helical" evidence="6">
    <location>
        <begin position="507"/>
        <end position="532"/>
    </location>
</feature>
<comment type="subcellular location">
    <subcellularLocation>
        <location evidence="1 6">Cell membrane</location>
        <topology evidence="1 6">Multi-pass membrane protein</topology>
    </subcellularLocation>
</comment>
<dbReference type="GO" id="GO:0005886">
    <property type="term" value="C:plasma membrane"/>
    <property type="evidence" value="ECO:0007669"/>
    <property type="project" value="UniProtKB-SubCell"/>
</dbReference>
<keyword evidence="5 6" id="KW-0472">Membrane</keyword>
<evidence type="ECO:0000256" key="1">
    <source>
        <dbReference type="ARBA" id="ARBA00004651"/>
    </source>
</evidence>
<name>A0A1Y4QFU2_9FIRM</name>
<dbReference type="InterPro" id="IPR027022">
    <property type="entry name" value="ABC_permease_BceB-typ"/>
</dbReference>
<dbReference type="PANTHER" id="PTHR46795:SF3">
    <property type="entry name" value="ABC TRANSPORTER PERMEASE"/>
    <property type="match status" value="1"/>
</dbReference>
<feature type="transmembrane region" description="Helical" evidence="6">
    <location>
        <begin position="199"/>
        <end position="220"/>
    </location>
</feature>
<feature type="transmembrane region" description="Helical" evidence="6">
    <location>
        <begin position="232"/>
        <end position="255"/>
    </location>
</feature>
<sequence length="625" mass="71419">MKMMKLAFQNFKVSFKNYLSLIISLAFTILVLFNFLNLIDSGILNGLGESNARNIEIVIQVMSFVLGCFMLFFIWYATNVFLTKRKKEIGIYVFMGLTNQKIGKLYAIETIFLGLVALVLGVGFGIITSKLFVMITMAISKISVDISFHFSITPVLITAIIFIIIYAIFVLKGYISIVRSSVLQMVAANRQNEYVQAKIWLLAIKTILGIVIMATGYYFAIAKGGMETMSNALLAVVLVVIGVYFLFGGLIPFIYQSLLKNKRFLYQKQRNLWINNVVFRIKKNYRTYAMVCVLMICAVTALATGVAMNDRYNSIVHFENTYTYQILATSSNLDNEFKQAIEKENDVLYHSYIEILQLPDEATANGYTTAILNYSQLKKLAQDVNLEFNFKEPKNDEIIDVSKLYLLSVITDEDLSDVKINNKNYHQIGSTNEPYLGYFQEQMDFYVVNDNEYQNLKNGGTVINIYNYKIKDPNNFEASVNDLQENQNCQGLLKIDPQRSEIDWIKILFTVCIFMFMVFVLASGSIIFMKLYNDSFEERERYNVLKKIGISSKTLKKSIALELGFFYVMPLIVMTISSYFSIKALSNMMFTNLIGVNIISVLVIYVFFLICYILSIGIYSKNVKL</sequence>
<feature type="transmembrane region" description="Helical" evidence="6">
    <location>
        <begin position="147"/>
        <end position="171"/>
    </location>
</feature>
<dbReference type="EMBL" id="NFLB01000014">
    <property type="protein sequence ID" value="OUQ04116.1"/>
    <property type="molecule type" value="Genomic_DNA"/>
</dbReference>
<feature type="transmembrane region" description="Helical" evidence="6">
    <location>
        <begin position="103"/>
        <end position="127"/>
    </location>
</feature>
<comment type="caution">
    <text evidence="8">The sequence shown here is derived from an EMBL/GenBank/DDBJ whole genome shotgun (WGS) entry which is preliminary data.</text>
</comment>
<dbReference type="InterPro" id="IPR052536">
    <property type="entry name" value="ABC-4_Integral_Memb_Prot"/>
</dbReference>